<gene>
    <name evidence="1" type="ORF">LSH36_1323g00009</name>
</gene>
<accession>A0AAD9MPF7</accession>
<dbReference type="AlphaFoldDB" id="A0AAD9MPF7"/>
<reference evidence="1" key="1">
    <citation type="journal article" date="2023" name="Mol. Biol. Evol.">
        <title>Third-Generation Sequencing Reveals the Adaptive Role of the Epigenome in Three Deep-Sea Polychaetes.</title>
        <authorList>
            <person name="Perez M."/>
            <person name="Aroh O."/>
            <person name="Sun Y."/>
            <person name="Lan Y."/>
            <person name="Juniper S.K."/>
            <person name="Young C.R."/>
            <person name="Angers B."/>
            <person name="Qian P.Y."/>
        </authorList>
    </citation>
    <scope>NUCLEOTIDE SEQUENCE</scope>
    <source>
        <strain evidence="1">P08H-3</strain>
    </source>
</reference>
<keyword evidence="2" id="KW-1185">Reference proteome</keyword>
<organism evidence="1 2">
    <name type="scientific">Paralvinella palmiformis</name>
    <dbReference type="NCBI Taxonomy" id="53620"/>
    <lineage>
        <taxon>Eukaryota</taxon>
        <taxon>Metazoa</taxon>
        <taxon>Spiralia</taxon>
        <taxon>Lophotrochozoa</taxon>
        <taxon>Annelida</taxon>
        <taxon>Polychaeta</taxon>
        <taxon>Sedentaria</taxon>
        <taxon>Canalipalpata</taxon>
        <taxon>Terebellida</taxon>
        <taxon>Terebelliformia</taxon>
        <taxon>Alvinellidae</taxon>
        <taxon>Paralvinella</taxon>
    </lineage>
</organism>
<protein>
    <submittedName>
        <fullName evidence="1">Uncharacterized protein</fullName>
    </submittedName>
</protein>
<proteinExistence type="predicted"/>
<sequence length="578" mass="66199">MIKFLAQLEEFEKSFHSELSYFTKDRLLVEQSTVRLLALFKYTKCFDNGAEEGLRKYDIATAIEHDQETTSCKKVKESVEELLLQSCLHPELLHDVGIVLSTFADEIKGLQSISSAQYDACQSTFMKCQQCVDSYISKNAEILTHIDKLKQSMGKYREHTSLSESVSEGNANIDKQIEEFEKLEEVVVRFKKGMDNLKEYINQAIITSLELWYRGEPEIYRYSSNSDDISSKEASSVLCWVKADRRTMRRELLNCTLTSDDDIGYKLEYMERFLANPVTLSPTIPLEKHKENILISVPFNQKADMDRKQMVVLTRSSKNKKYRETDYDIENIETVLETDIPVCDVQKMHPQLLGTSSMVLLRLPKELTGPVNIKIELKHENINFTHAMVHDDAGWASTACDNSSQAPSSYTFQISLNTDRVITILTKEETDEEEMRSMAEAISDTQDFPDDGIKHFCQMNFCAELNRPKVIYVKPTGSEHRGYVHFVAKPEYVGASELKLRHIEGDTDDEITLSSVPVTLTSEQQPEEMAKAFRTIGENRVAETIERWDTIKKQGKCPLFIAVLVSLHVVNDFREPFD</sequence>
<evidence type="ECO:0000313" key="2">
    <source>
        <dbReference type="Proteomes" id="UP001208570"/>
    </source>
</evidence>
<dbReference type="Proteomes" id="UP001208570">
    <property type="component" value="Unassembled WGS sequence"/>
</dbReference>
<comment type="caution">
    <text evidence="1">The sequence shown here is derived from an EMBL/GenBank/DDBJ whole genome shotgun (WGS) entry which is preliminary data.</text>
</comment>
<name>A0AAD9MPF7_9ANNE</name>
<evidence type="ECO:0000313" key="1">
    <source>
        <dbReference type="EMBL" id="KAK2140530.1"/>
    </source>
</evidence>
<dbReference type="EMBL" id="JAODUP010001323">
    <property type="protein sequence ID" value="KAK2140530.1"/>
    <property type="molecule type" value="Genomic_DNA"/>
</dbReference>